<keyword evidence="1" id="KW-0175">Coiled coil</keyword>
<feature type="region of interest" description="Disordered" evidence="2">
    <location>
        <begin position="157"/>
        <end position="182"/>
    </location>
</feature>
<dbReference type="RefSeq" id="WP_211423719.1">
    <property type="nucleotide sequence ID" value="NZ_CP072643.1"/>
</dbReference>
<dbReference type="EMBL" id="CP072643">
    <property type="protein sequence ID" value="QUV95498.1"/>
    <property type="molecule type" value="Genomic_DNA"/>
</dbReference>
<feature type="coiled-coil region" evidence="1">
    <location>
        <begin position="109"/>
        <end position="136"/>
    </location>
</feature>
<dbReference type="Proteomes" id="UP000677668">
    <property type="component" value="Chromosome 2"/>
</dbReference>
<name>A0ABX8B3D5_9BACT</name>
<dbReference type="Gene3D" id="1.20.120.1490">
    <property type="match status" value="1"/>
</dbReference>
<organism evidence="3 4">
    <name type="scientific">Chloracidobacterium sp. N</name>
    <dbReference type="NCBI Taxonomy" id="2821540"/>
    <lineage>
        <taxon>Bacteria</taxon>
        <taxon>Pseudomonadati</taxon>
        <taxon>Acidobacteriota</taxon>
        <taxon>Terriglobia</taxon>
        <taxon>Terriglobales</taxon>
        <taxon>Acidobacteriaceae</taxon>
        <taxon>Chloracidobacterium</taxon>
        <taxon>Chloracidobacterium aggregatum</taxon>
    </lineage>
</organism>
<dbReference type="Pfam" id="PF13801">
    <property type="entry name" value="Metal_resist"/>
    <property type="match status" value="1"/>
</dbReference>
<reference evidence="3 4" key="1">
    <citation type="submission" date="2021-03" db="EMBL/GenBank/DDBJ databases">
        <title>Genomic and phenotypic characterization of Chloracidobacterium isolates provides evidence for multiple species.</title>
        <authorList>
            <person name="Saini M.K."/>
            <person name="Costas A.M.G."/>
            <person name="Tank M."/>
            <person name="Bryant D.A."/>
        </authorList>
    </citation>
    <scope>NUCLEOTIDE SEQUENCE [LARGE SCALE GENOMIC DNA]</scope>
    <source>
        <strain evidence="3 4">N</strain>
    </source>
</reference>
<dbReference type="InterPro" id="IPR025961">
    <property type="entry name" value="Metal_resist"/>
</dbReference>
<keyword evidence="4" id="KW-1185">Reference proteome</keyword>
<evidence type="ECO:0000313" key="3">
    <source>
        <dbReference type="EMBL" id="QUV95498.1"/>
    </source>
</evidence>
<evidence type="ECO:0000256" key="2">
    <source>
        <dbReference type="SAM" id="MobiDB-lite"/>
    </source>
</evidence>
<protein>
    <submittedName>
        <fullName evidence="3">Periplasmic heavy metal sensor</fullName>
    </submittedName>
</protein>
<evidence type="ECO:0000256" key="1">
    <source>
        <dbReference type="SAM" id="Coils"/>
    </source>
</evidence>
<evidence type="ECO:0000313" key="4">
    <source>
        <dbReference type="Proteomes" id="UP000677668"/>
    </source>
</evidence>
<feature type="compositionally biased region" description="Pro residues" evidence="2">
    <location>
        <begin position="173"/>
        <end position="182"/>
    </location>
</feature>
<sequence>MMPRLLPTGMFCQLLFSGLWLGVVGGVLVAQQPARPMPEPDADVAILRQGAELPAALYESRLLVRVLGLTPEQRRQMHEVRRQEGPTLNAARREVFRCRQALTEAIYSVETSESLVEQCARELAAAEANLTQLRARMQYRIRTVLTPDQVRILNELRADPGTFQPRAPERPGQRPPGRPPTP</sequence>
<proteinExistence type="predicted"/>
<gene>
    <name evidence="3" type="ORF">J8C05_11705</name>
</gene>
<accession>A0ABX8B3D5</accession>